<dbReference type="Pfam" id="PF08887">
    <property type="entry name" value="GAD-like"/>
    <property type="match status" value="1"/>
</dbReference>
<dbReference type="AlphaFoldDB" id="A0A1Y2DEF2"/>
<dbReference type="Pfam" id="PF08906">
    <property type="entry name" value="T6SS_Tdi1_C"/>
    <property type="match status" value="1"/>
</dbReference>
<protein>
    <submittedName>
        <fullName evidence="3">GAD-like-domain-containing protein</fullName>
    </submittedName>
</protein>
<name>A0A1Y2DEF2_9FUNG</name>
<dbReference type="InterPro" id="IPR014983">
    <property type="entry name" value="GAD-rel"/>
</dbReference>
<dbReference type="OrthoDB" id="2140012at2759"/>
<evidence type="ECO:0000259" key="2">
    <source>
        <dbReference type="Pfam" id="PF08906"/>
    </source>
</evidence>
<comment type="caution">
    <text evidence="3">The sequence shown here is derived from an EMBL/GenBank/DDBJ whole genome shotgun (WGS) entry which is preliminary data.</text>
</comment>
<feature type="domain" description="T6SS immunity protein Tdi1 C-terminal" evidence="2">
    <location>
        <begin position="124"/>
        <end position="195"/>
    </location>
</feature>
<sequence>MPFDKEEEDFFSFFVKNFKPGNDLIKPNEDIIKKLESIVPQQLVKFWKEYGFGNYGDGIIKVINPFDYTESLYTWLGGEDKNKVPIMLTAFGDIFYYRKITDTEDDVCLLDIHYKNINVCSYSFSEFFEDYLLDEDIQNDILRKPLFLEAKEKEGELKLNEIFLFTPALAIGGAEELKYIKKGDAAVHQNLLLQL</sequence>
<dbReference type="InterPro" id="IPR015002">
    <property type="entry name" value="T6SS_Tdi1_C"/>
</dbReference>
<evidence type="ECO:0000313" key="4">
    <source>
        <dbReference type="Proteomes" id="UP000193920"/>
    </source>
</evidence>
<keyword evidence="4" id="KW-1185">Reference proteome</keyword>
<feature type="domain" description="GAD-related" evidence="1">
    <location>
        <begin position="11"/>
        <end position="99"/>
    </location>
</feature>
<dbReference type="Proteomes" id="UP000193920">
    <property type="component" value="Unassembled WGS sequence"/>
</dbReference>
<proteinExistence type="predicted"/>
<dbReference type="SUPFAM" id="SSF160631">
    <property type="entry name" value="SMI1/KNR4-like"/>
    <property type="match status" value="1"/>
</dbReference>
<evidence type="ECO:0000259" key="1">
    <source>
        <dbReference type="Pfam" id="PF08887"/>
    </source>
</evidence>
<evidence type="ECO:0000313" key="3">
    <source>
        <dbReference type="EMBL" id="ORY57648.1"/>
    </source>
</evidence>
<organism evidence="3 4">
    <name type="scientific">Neocallimastix californiae</name>
    <dbReference type="NCBI Taxonomy" id="1754190"/>
    <lineage>
        <taxon>Eukaryota</taxon>
        <taxon>Fungi</taxon>
        <taxon>Fungi incertae sedis</taxon>
        <taxon>Chytridiomycota</taxon>
        <taxon>Chytridiomycota incertae sedis</taxon>
        <taxon>Neocallimastigomycetes</taxon>
        <taxon>Neocallimastigales</taxon>
        <taxon>Neocallimastigaceae</taxon>
        <taxon>Neocallimastix</taxon>
    </lineage>
</organism>
<gene>
    <name evidence="3" type="ORF">LY90DRAFT_701625</name>
</gene>
<reference evidence="3 4" key="1">
    <citation type="submission" date="2016-08" db="EMBL/GenBank/DDBJ databases">
        <title>A Parts List for Fungal Cellulosomes Revealed by Comparative Genomics.</title>
        <authorList>
            <consortium name="DOE Joint Genome Institute"/>
            <person name="Haitjema C.H."/>
            <person name="Gilmore S.P."/>
            <person name="Henske J.K."/>
            <person name="Solomon K.V."/>
            <person name="De Groot R."/>
            <person name="Kuo A."/>
            <person name="Mondo S.J."/>
            <person name="Salamov A.A."/>
            <person name="Labutti K."/>
            <person name="Zhao Z."/>
            <person name="Chiniquy J."/>
            <person name="Barry K."/>
            <person name="Brewer H.M."/>
            <person name="Purvine S.O."/>
            <person name="Wright A.T."/>
            <person name="Boxma B."/>
            <person name="Van Alen T."/>
            <person name="Hackstein J.H."/>
            <person name="Baker S.E."/>
            <person name="Grigoriev I.V."/>
            <person name="O'Malley M.A."/>
        </authorList>
    </citation>
    <scope>NUCLEOTIDE SEQUENCE [LARGE SCALE GENOMIC DNA]</scope>
    <source>
        <strain evidence="3 4">G1</strain>
    </source>
</reference>
<dbReference type="InterPro" id="IPR037883">
    <property type="entry name" value="Knr4/Smi1-like_sf"/>
</dbReference>
<dbReference type="EMBL" id="MCOG01000069">
    <property type="protein sequence ID" value="ORY57648.1"/>
    <property type="molecule type" value="Genomic_DNA"/>
</dbReference>
<accession>A0A1Y2DEF2</accession>